<dbReference type="SUPFAM" id="SSF69593">
    <property type="entry name" value="Glycerol-3-phosphate (1)-acyltransferase"/>
    <property type="match status" value="1"/>
</dbReference>
<gene>
    <name evidence="4" type="ORF">CSPHI_07950</name>
</gene>
<protein>
    <submittedName>
        <fullName evidence="4">Acyl-phosphate glycerol 3-phosphate acyltransferase</fullName>
    </submittedName>
</protein>
<dbReference type="Proteomes" id="UP000185469">
    <property type="component" value="Chromosome"/>
</dbReference>
<sequence>MTIWWYRFFKYILIGPFLRVWNRPRTQGLGRIPEEGAVILASNHLAVLDSFYLPLVFRRQMTFLAKKEYFTGTGFVGAVQRFFFTVVGQVPIDRTSGDAARDALVAGLKVLDGGDVLGMYPEGTRSPDGRLYRGKTGVARVALASGAKVYPVGMINTERANPPNTWRVLPHRIGVRIGEPLDPADYRDRGDEYACARALTDDLMRALQNLTGQTYVDAYSAEVKAALAAGEGYPAGAEPGGALEAAAPAGALRWWRGR</sequence>
<organism evidence="4 5">
    <name type="scientific">Corynebacterium sphenisci DSM 44792</name>
    <dbReference type="NCBI Taxonomy" id="1437874"/>
    <lineage>
        <taxon>Bacteria</taxon>
        <taxon>Bacillati</taxon>
        <taxon>Actinomycetota</taxon>
        <taxon>Actinomycetes</taxon>
        <taxon>Mycobacteriales</taxon>
        <taxon>Corynebacteriaceae</taxon>
        <taxon>Corynebacterium</taxon>
    </lineage>
</organism>
<dbReference type="OrthoDB" id="9808424at2"/>
<evidence type="ECO:0000313" key="4">
    <source>
        <dbReference type="EMBL" id="APT90978.1"/>
    </source>
</evidence>
<evidence type="ECO:0000256" key="1">
    <source>
        <dbReference type="ARBA" id="ARBA00022679"/>
    </source>
</evidence>
<dbReference type="AlphaFoldDB" id="A0A1L7CYR0"/>
<proteinExistence type="predicted"/>
<keyword evidence="5" id="KW-1185">Reference proteome</keyword>
<evidence type="ECO:0000259" key="3">
    <source>
        <dbReference type="SMART" id="SM00563"/>
    </source>
</evidence>
<keyword evidence="2 4" id="KW-0012">Acyltransferase</keyword>
<dbReference type="EMBL" id="CP009248">
    <property type="protein sequence ID" value="APT90978.1"/>
    <property type="molecule type" value="Genomic_DNA"/>
</dbReference>
<dbReference type="PANTHER" id="PTHR10434">
    <property type="entry name" value="1-ACYL-SN-GLYCEROL-3-PHOSPHATE ACYLTRANSFERASE"/>
    <property type="match status" value="1"/>
</dbReference>
<dbReference type="GO" id="GO:0003841">
    <property type="term" value="F:1-acylglycerol-3-phosphate O-acyltransferase activity"/>
    <property type="evidence" value="ECO:0007669"/>
    <property type="project" value="TreeGrafter"/>
</dbReference>
<dbReference type="GO" id="GO:0005886">
    <property type="term" value="C:plasma membrane"/>
    <property type="evidence" value="ECO:0007669"/>
    <property type="project" value="TreeGrafter"/>
</dbReference>
<dbReference type="SMART" id="SM00563">
    <property type="entry name" value="PlsC"/>
    <property type="match status" value="1"/>
</dbReference>
<dbReference type="InterPro" id="IPR002123">
    <property type="entry name" value="Plipid/glycerol_acylTrfase"/>
</dbReference>
<dbReference type="GO" id="GO:0006654">
    <property type="term" value="P:phosphatidic acid biosynthetic process"/>
    <property type="evidence" value="ECO:0007669"/>
    <property type="project" value="TreeGrafter"/>
</dbReference>
<name>A0A1L7CYR0_9CORY</name>
<keyword evidence="1 4" id="KW-0808">Transferase</keyword>
<dbReference type="Pfam" id="PF01553">
    <property type="entry name" value="Acyltransferase"/>
    <property type="match status" value="1"/>
</dbReference>
<dbReference type="KEGG" id="csph:CSPHI_07950"/>
<evidence type="ECO:0000256" key="2">
    <source>
        <dbReference type="ARBA" id="ARBA00023315"/>
    </source>
</evidence>
<accession>A0A1L7CYR0</accession>
<evidence type="ECO:0000313" key="5">
    <source>
        <dbReference type="Proteomes" id="UP000185469"/>
    </source>
</evidence>
<dbReference type="CDD" id="cd07989">
    <property type="entry name" value="LPLAT_AGPAT-like"/>
    <property type="match status" value="1"/>
</dbReference>
<feature type="domain" description="Phospholipid/glycerol acyltransferase" evidence="3">
    <location>
        <begin position="38"/>
        <end position="157"/>
    </location>
</feature>
<dbReference type="PANTHER" id="PTHR10434:SF11">
    <property type="entry name" value="1-ACYL-SN-GLYCEROL-3-PHOSPHATE ACYLTRANSFERASE"/>
    <property type="match status" value="1"/>
</dbReference>
<reference evidence="4 5" key="1">
    <citation type="submission" date="2014-08" db="EMBL/GenBank/DDBJ databases">
        <title>Complete genome sequence of Corynebacterium sphenisci CECT 5990(T) (=DSM 44792(T)), isolated from healthy wild penguins.</title>
        <authorList>
            <person name="Ruckert C."/>
            <person name="Albersmeier A."/>
            <person name="Winkler A."/>
            <person name="Kalinowski J."/>
        </authorList>
    </citation>
    <scope>NUCLEOTIDE SEQUENCE [LARGE SCALE GENOMIC DNA]</scope>
    <source>
        <strain evidence="4 5">DSM 44792</strain>
    </source>
</reference>
<dbReference type="RefSeq" id="WP_075692243.1">
    <property type="nucleotide sequence ID" value="NZ_CP009248.1"/>
</dbReference>
<dbReference type="STRING" id="1437874.CSPHI_07950"/>